<dbReference type="RefSeq" id="WP_126625363.1">
    <property type="nucleotide sequence ID" value="NZ_BIFT01000001.1"/>
</dbReference>
<protein>
    <submittedName>
        <fullName evidence="2">Pyrimidine reductase</fullName>
    </submittedName>
</protein>
<reference evidence="3" key="1">
    <citation type="submission" date="2018-12" db="EMBL/GenBank/DDBJ databases">
        <title>Tengunoibacter tsumagoiensis gen. nov., sp. nov., Dictyobacter kobayashii sp. nov., D. alpinus sp. nov., and D. joshuensis sp. nov. and description of Dictyobacteraceae fam. nov. within the order Ktedonobacterales isolated from Tengu-no-mugimeshi.</title>
        <authorList>
            <person name="Wang C.M."/>
            <person name="Zheng Y."/>
            <person name="Sakai Y."/>
            <person name="Toyoda A."/>
            <person name="Minakuchi Y."/>
            <person name="Abe K."/>
            <person name="Yokota A."/>
            <person name="Yabe S."/>
        </authorList>
    </citation>
    <scope>NUCLEOTIDE SEQUENCE [LARGE SCALE GENOMIC DNA]</scope>
    <source>
        <strain evidence="3">Uno16</strain>
    </source>
</reference>
<dbReference type="GO" id="GO:0008703">
    <property type="term" value="F:5-amino-6-(5-phosphoribosylamino)uracil reductase activity"/>
    <property type="evidence" value="ECO:0007669"/>
    <property type="project" value="InterPro"/>
</dbReference>
<dbReference type="InterPro" id="IPR024072">
    <property type="entry name" value="DHFR-like_dom_sf"/>
</dbReference>
<dbReference type="PANTHER" id="PTHR38011:SF11">
    <property type="entry name" value="2,5-DIAMINO-6-RIBOSYLAMINO-4(3H)-PYRIMIDINONE 5'-PHOSPHATE REDUCTASE"/>
    <property type="match status" value="1"/>
</dbReference>
<dbReference type="InterPro" id="IPR002734">
    <property type="entry name" value="RibDG_C"/>
</dbReference>
<evidence type="ECO:0000259" key="1">
    <source>
        <dbReference type="Pfam" id="PF01872"/>
    </source>
</evidence>
<proteinExistence type="predicted"/>
<evidence type="ECO:0000313" key="2">
    <source>
        <dbReference type="EMBL" id="GCE24682.1"/>
    </source>
</evidence>
<dbReference type="AlphaFoldDB" id="A0A402B002"/>
<dbReference type="OrthoDB" id="195113at2"/>
<feature type="domain" description="Bacterial bifunctional deaminase-reductase C-terminal" evidence="1">
    <location>
        <begin position="3"/>
        <end position="171"/>
    </location>
</feature>
<dbReference type="PANTHER" id="PTHR38011">
    <property type="entry name" value="DIHYDROFOLATE REDUCTASE FAMILY PROTEIN (AFU_ORTHOLOGUE AFUA_8G06820)"/>
    <property type="match status" value="1"/>
</dbReference>
<keyword evidence="3" id="KW-1185">Reference proteome</keyword>
<organism evidence="2 3">
    <name type="scientific">Dictyobacter alpinus</name>
    <dbReference type="NCBI Taxonomy" id="2014873"/>
    <lineage>
        <taxon>Bacteria</taxon>
        <taxon>Bacillati</taxon>
        <taxon>Chloroflexota</taxon>
        <taxon>Ktedonobacteria</taxon>
        <taxon>Ktedonobacterales</taxon>
        <taxon>Dictyobacteraceae</taxon>
        <taxon>Dictyobacter</taxon>
    </lineage>
</organism>
<name>A0A402B002_9CHLR</name>
<dbReference type="GO" id="GO:0009231">
    <property type="term" value="P:riboflavin biosynthetic process"/>
    <property type="evidence" value="ECO:0007669"/>
    <property type="project" value="InterPro"/>
</dbReference>
<comment type="caution">
    <text evidence="2">The sequence shown here is derived from an EMBL/GenBank/DDBJ whole genome shotgun (WGS) entry which is preliminary data.</text>
</comment>
<gene>
    <name evidence="2" type="ORF">KDA_01660</name>
</gene>
<dbReference type="Gene3D" id="3.40.430.10">
    <property type="entry name" value="Dihydrofolate Reductase, subunit A"/>
    <property type="match status" value="1"/>
</dbReference>
<evidence type="ECO:0000313" key="3">
    <source>
        <dbReference type="Proteomes" id="UP000287171"/>
    </source>
</evidence>
<sequence>MRKIVSGLFIGLDGVVEAPNKWQEHFDEEMGEALTAQLASQDTVLLGRATYEDWASYWPTSTDEPFASYINNVSKYVVSNTLKNVEWNNSTLIKGNLAEELTLLKQQAGKDIGVAGSPTLVHSLLEQGLLDELLLMVHPAIVGSGKRLFKDGESLKRLKLISTKATSTGTVILTYQPVKE</sequence>
<accession>A0A402B002</accession>
<dbReference type="Proteomes" id="UP000287171">
    <property type="component" value="Unassembled WGS sequence"/>
</dbReference>
<dbReference type="Pfam" id="PF01872">
    <property type="entry name" value="RibD_C"/>
    <property type="match status" value="1"/>
</dbReference>
<dbReference type="SUPFAM" id="SSF53597">
    <property type="entry name" value="Dihydrofolate reductase-like"/>
    <property type="match status" value="1"/>
</dbReference>
<dbReference type="EMBL" id="BIFT01000001">
    <property type="protein sequence ID" value="GCE24682.1"/>
    <property type="molecule type" value="Genomic_DNA"/>
</dbReference>
<dbReference type="InterPro" id="IPR050765">
    <property type="entry name" value="Riboflavin_Biosynth_HTPR"/>
</dbReference>